<evidence type="ECO:0000313" key="2">
    <source>
        <dbReference type="EMBL" id="CAE0836741.1"/>
    </source>
</evidence>
<feature type="compositionally biased region" description="Pro residues" evidence="1">
    <location>
        <begin position="1"/>
        <end position="11"/>
    </location>
</feature>
<sequence length="120" mass="12705">MGGSIDPPPPAAIENPSSPGSEGDQTRNGAGHRWGCGWTHAAAGRPVKKPRKRRRTPVPLDLQRYTTTAPLSQSPPETQTAARLHAASANTRTDTHAVAVAERVLGFRRNGTAPAVDRPS</sequence>
<feature type="region of interest" description="Disordered" evidence="1">
    <location>
        <begin position="1"/>
        <end position="83"/>
    </location>
</feature>
<evidence type="ECO:0000256" key="1">
    <source>
        <dbReference type="SAM" id="MobiDB-lite"/>
    </source>
</evidence>
<feature type="compositionally biased region" description="Basic residues" evidence="1">
    <location>
        <begin position="46"/>
        <end position="56"/>
    </location>
</feature>
<name>A0A7S4GGY1_9EUGL</name>
<proteinExistence type="predicted"/>
<dbReference type="EMBL" id="HBJA01139763">
    <property type="protein sequence ID" value="CAE0836741.1"/>
    <property type="molecule type" value="Transcribed_RNA"/>
</dbReference>
<feature type="compositionally biased region" description="Polar residues" evidence="1">
    <location>
        <begin position="64"/>
        <end position="81"/>
    </location>
</feature>
<organism evidence="2">
    <name type="scientific">Eutreptiella gymnastica</name>
    <dbReference type="NCBI Taxonomy" id="73025"/>
    <lineage>
        <taxon>Eukaryota</taxon>
        <taxon>Discoba</taxon>
        <taxon>Euglenozoa</taxon>
        <taxon>Euglenida</taxon>
        <taxon>Spirocuta</taxon>
        <taxon>Euglenophyceae</taxon>
        <taxon>Eutreptiales</taxon>
        <taxon>Eutreptiaceae</taxon>
        <taxon>Eutreptiella</taxon>
    </lineage>
</organism>
<gene>
    <name evidence="2" type="ORF">EGYM00163_LOCUS48105</name>
</gene>
<dbReference type="AlphaFoldDB" id="A0A7S4GGY1"/>
<accession>A0A7S4GGY1</accession>
<reference evidence="2" key="1">
    <citation type="submission" date="2021-01" db="EMBL/GenBank/DDBJ databases">
        <authorList>
            <person name="Corre E."/>
            <person name="Pelletier E."/>
            <person name="Niang G."/>
            <person name="Scheremetjew M."/>
            <person name="Finn R."/>
            <person name="Kale V."/>
            <person name="Holt S."/>
            <person name="Cochrane G."/>
            <person name="Meng A."/>
            <person name="Brown T."/>
            <person name="Cohen L."/>
        </authorList>
    </citation>
    <scope>NUCLEOTIDE SEQUENCE</scope>
    <source>
        <strain evidence="2">CCMP1594</strain>
    </source>
</reference>
<protein>
    <submittedName>
        <fullName evidence="2">Uncharacterized protein</fullName>
    </submittedName>
</protein>